<protein>
    <submittedName>
        <fullName evidence="2">Uncharacterized protein</fullName>
    </submittedName>
</protein>
<proteinExistence type="predicted"/>
<reference evidence="2" key="1">
    <citation type="journal article" date="2023" name="G3 (Bethesda)">
        <title>A reference genome for the long-term kleptoplast-retaining sea slug Elysia crispata morphotype clarki.</title>
        <authorList>
            <person name="Eastman K.E."/>
            <person name="Pendleton A.L."/>
            <person name="Shaikh M.A."/>
            <person name="Suttiyut T."/>
            <person name="Ogas R."/>
            <person name="Tomko P."/>
            <person name="Gavelis G."/>
            <person name="Widhalm J.R."/>
            <person name="Wisecaver J.H."/>
        </authorList>
    </citation>
    <scope>NUCLEOTIDE SEQUENCE</scope>
    <source>
        <strain evidence="2">ECLA1</strain>
    </source>
</reference>
<feature type="compositionally biased region" description="Basic and acidic residues" evidence="1">
    <location>
        <begin position="115"/>
        <end position="131"/>
    </location>
</feature>
<feature type="compositionally biased region" description="Basic and acidic residues" evidence="1">
    <location>
        <begin position="23"/>
        <end position="44"/>
    </location>
</feature>
<comment type="caution">
    <text evidence="2">The sequence shown here is derived from an EMBL/GenBank/DDBJ whole genome shotgun (WGS) entry which is preliminary data.</text>
</comment>
<feature type="compositionally biased region" description="Polar residues" evidence="1">
    <location>
        <begin position="13"/>
        <end position="22"/>
    </location>
</feature>
<sequence>MSAPTPRVVLPSIDNSENGESPKTQDKSNVRNTPREKIADEHKGKSPRTPRAGAEKQKGKSPRTPVNGEKGGKIRDPKEGSQTDRSHNRQKKEPAGQVQSLTSKMPVSDVSLKSTRLEGERTRNHSRETRMLPKTKASSRNETPLGMRSWVTYNSPLWRREKVKTDQQLSQSMPSTPRILSQMETGFVNDAICTHVFSNRRNPIIPPYDARSDKYAQAYFKSPFVQGIVERNSSMSVNSSVAHLKELKMAKTVNKLSVRRRCKPTPDVTSIRERETAFVNDAIITEKKRTKYKDIIKPYNAADDKLCKDYFARDDIKRLVNRTCGPGANVKPGRRAVMT</sequence>
<dbReference type="Proteomes" id="UP001283361">
    <property type="component" value="Unassembled WGS sequence"/>
</dbReference>
<name>A0AAE1D6I2_9GAST</name>
<evidence type="ECO:0000256" key="1">
    <source>
        <dbReference type="SAM" id="MobiDB-lite"/>
    </source>
</evidence>
<dbReference type="EMBL" id="JAWDGP010005262">
    <property type="protein sequence ID" value="KAK3758580.1"/>
    <property type="molecule type" value="Genomic_DNA"/>
</dbReference>
<dbReference type="AlphaFoldDB" id="A0AAE1D6I2"/>
<organism evidence="2 3">
    <name type="scientific">Elysia crispata</name>
    <name type="common">lettuce slug</name>
    <dbReference type="NCBI Taxonomy" id="231223"/>
    <lineage>
        <taxon>Eukaryota</taxon>
        <taxon>Metazoa</taxon>
        <taxon>Spiralia</taxon>
        <taxon>Lophotrochozoa</taxon>
        <taxon>Mollusca</taxon>
        <taxon>Gastropoda</taxon>
        <taxon>Heterobranchia</taxon>
        <taxon>Euthyneura</taxon>
        <taxon>Panpulmonata</taxon>
        <taxon>Sacoglossa</taxon>
        <taxon>Placobranchoidea</taxon>
        <taxon>Plakobranchidae</taxon>
        <taxon>Elysia</taxon>
    </lineage>
</organism>
<dbReference type="PANTHER" id="PTHR34221:SF1">
    <property type="match status" value="1"/>
</dbReference>
<feature type="region of interest" description="Disordered" evidence="1">
    <location>
        <begin position="1"/>
        <end position="142"/>
    </location>
</feature>
<evidence type="ECO:0000313" key="2">
    <source>
        <dbReference type="EMBL" id="KAK3758580.1"/>
    </source>
</evidence>
<dbReference type="InterPro" id="IPR028027">
    <property type="entry name" value="SPMAP1"/>
</dbReference>
<gene>
    <name evidence="2" type="ORF">RRG08_041231</name>
</gene>
<dbReference type="PANTHER" id="PTHR34221">
    <property type="entry name" value="HYPOTHETICAL PROTEIN LOC691189"/>
    <property type="match status" value="1"/>
</dbReference>
<keyword evidence="3" id="KW-1185">Reference proteome</keyword>
<evidence type="ECO:0000313" key="3">
    <source>
        <dbReference type="Proteomes" id="UP001283361"/>
    </source>
</evidence>
<accession>A0AAE1D6I2</accession>
<feature type="compositionally biased region" description="Basic and acidic residues" evidence="1">
    <location>
        <begin position="70"/>
        <end position="94"/>
    </location>
</feature>